<dbReference type="EMBL" id="DXHS01000069">
    <property type="protein sequence ID" value="HIW02541.1"/>
    <property type="molecule type" value="Genomic_DNA"/>
</dbReference>
<evidence type="ECO:0000256" key="1">
    <source>
        <dbReference type="SAM" id="MobiDB-lite"/>
    </source>
</evidence>
<organism evidence="2 3">
    <name type="scientific">Candidatus Protoclostridium stercorigallinarum</name>
    <dbReference type="NCBI Taxonomy" id="2838741"/>
    <lineage>
        <taxon>Bacteria</taxon>
        <taxon>Bacillati</taxon>
        <taxon>Bacillota</taxon>
        <taxon>Clostridia</taxon>
        <taxon>Candidatus Protoclostridium</taxon>
    </lineage>
</organism>
<dbReference type="Proteomes" id="UP000823990">
    <property type="component" value="Unassembled WGS sequence"/>
</dbReference>
<comment type="caution">
    <text evidence="2">The sequence shown here is derived from an EMBL/GenBank/DDBJ whole genome shotgun (WGS) entry which is preliminary data.</text>
</comment>
<dbReference type="AlphaFoldDB" id="A0A9D1TSG1"/>
<name>A0A9D1TSG1_9FIRM</name>
<evidence type="ECO:0000313" key="3">
    <source>
        <dbReference type="Proteomes" id="UP000823990"/>
    </source>
</evidence>
<feature type="region of interest" description="Disordered" evidence="1">
    <location>
        <begin position="69"/>
        <end position="92"/>
    </location>
</feature>
<evidence type="ECO:0000313" key="2">
    <source>
        <dbReference type="EMBL" id="HIW02541.1"/>
    </source>
</evidence>
<reference evidence="2" key="2">
    <citation type="submission" date="2021-04" db="EMBL/GenBank/DDBJ databases">
        <authorList>
            <person name="Gilroy R."/>
        </authorList>
    </citation>
    <scope>NUCLEOTIDE SEQUENCE</scope>
    <source>
        <strain evidence="2">12435</strain>
    </source>
</reference>
<accession>A0A9D1TSG1</accession>
<gene>
    <name evidence="2" type="ORF">H9892_04300</name>
</gene>
<proteinExistence type="predicted"/>
<reference evidence="2" key="1">
    <citation type="journal article" date="2021" name="PeerJ">
        <title>Extensive microbial diversity within the chicken gut microbiome revealed by metagenomics and culture.</title>
        <authorList>
            <person name="Gilroy R."/>
            <person name="Ravi A."/>
            <person name="Getino M."/>
            <person name="Pursley I."/>
            <person name="Horton D.L."/>
            <person name="Alikhan N.F."/>
            <person name="Baker D."/>
            <person name="Gharbi K."/>
            <person name="Hall N."/>
            <person name="Watson M."/>
            <person name="Adriaenssens E.M."/>
            <person name="Foster-Nyarko E."/>
            <person name="Jarju S."/>
            <person name="Secka A."/>
            <person name="Antonio M."/>
            <person name="Oren A."/>
            <person name="Chaudhuri R.R."/>
            <person name="La Ragione R."/>
            <person name="Hildebrand F."/>
            <person name="Pallen M.J."/>
        </authorList>
    </citation>
    <scope>NUCLEOTIDE SEQUENCE</scope>
    <source>
        <strain evidence="2">12435</strain>
    </source>
</reference>
<protein>
    <submittedName>
        <fullName evidence="2">Uncharacterized protein</fullName>
    </submittedName>
</protein>
<sequence length="92" mass="10794">MIPLDEMRIGAKYWFDLGEYFAFGTFAERDADIIAVNEALIYMRANRNRFFFEERFLIDAVRLKNITVDEPDGSEDASSYFADYDYGKLSKH</sequence>